<evidence type="ECO:0000313" key="10">
    <source>
        <dbReference type="Proteomes" id="UP000018468"/>
    </source>
</evidence>
<feature type="coiled-coil region" evidence="6">
    <location>
        <begin position="1524"/>
        <end position="1775"/>
    </location>
</feature>
<feature type="coiled-coil region" evidence="6">
    <location>
        <begin position="324"/>
        <end position="463"/>
    </location>
</feature>
<evidence type="ECO:0000256" key="5">
    <source>
        <dbReference type="ARBA" id="ARBA00023212"/>
    </source>
</evidence>
<dbReference type="eggNOG" id="ENOG502QV16">
    <property type="taxonomic scope" value="Eukaryota"/>
</dbReference>
<feature type="coiled-coil region" evidence="6">
    <location>
        <begin position="3081"/>
        <end position="3235"/>
    </location>
</feature>
<evidence type="ECO:0000256" key="2">
    <source>
        <dbReference type="ARBA" id="ARBA00022490"/>
    </source>
</evidence>
<comment type="subcellular location">
    <subcellularLocation>
        <location evidence="1">Cytoplasm</location>
        <location evidence="1">Cytoskeleton</location>
        <location evidence="1">Microtubule organizing center</location>
        <location evidence="1">Centrosome</location>
    </subcellularLocation>
</comment>
<keyword evidence="5" id="KW-0206">Cytoskeleton</keyword>
<dbReference type="InterPro" id="IPR005539">
    <property type="entry name" value="ELK_dom"/>
</dbReference>
<dbReference type="PANTHER" id="PTHR44981">
    <property type="entry name" value="PERICENTRIN-LIKE PROTEIN, ISOFORM F"/>
    <property type="match status" value="1"/>
</dbReference>
<dbReference type="SMART" id="SM01188">
    <property type="entry name" value="ELK"/>
    <property type="match status" value="7"/>
</dbReference>
<feature type="domain" description="ELK" evidence="8">
    <location>
        <begin position="1048"/>
        <end position="1066"/>
    </location>
</feature>
<dbReference type="OrthoDB" id="2020852at2759"/>
<protein>
    <submittedName>
        <fullName evidence="9">Pericentrin</fullName>
    </submittedName>
</protein>
<feature type="region of interest" description="Disordered" evidence="7">
    <location>
        <begin position="1"/>
        <end position="99"/>
    </location>
</feature>
<evidence type="ECO:0000256" key="3">
    <source>
        <dbReference type="ARBA" id="ARBA00022553"/>
    </source>
</evidence>
<organism evidence="9 10">
    <name type="scientific">Lepisosteus oculatus</name>
    <name type="common">Spotted gar</name>
    <dbReference type="NCBI Taxonomy" id="7918"/>
    <lineage>
        <taxon>Eukaryota</taxon>
        <taxon>Metazoa</taxon>
        <taxon>Chordata</taxon>
        <taxon>Craniata</taxon>
        <taxon>Vertebrata</taxon>
        <taxon>Euteleostomi</taxon>
        <taxon>Actinopterygii</taxon>
        <taxon>Neopterygii</taxon>
        <taxon>Holostei</taxon>
        <taxon>Semionotiformes</taxon>
        <taxon>Lepisosteidae</taxon>
        <taxon>Lepisosteus</taxon>
    </lineage>
</organism>
<feature type="coiled-coil region" evidence="6">
    <location>
        <begin position="1807"/>
        <end position="1841"/>
    </location>
</feature>
<dbReference type="GO" id="GO:0060090">
    <property type="term" value="F:molecular adaptor activity"/>
    <property type="evidence" value="ECO:0007669"/>
    <property type="project" value="InterPro"/>
</dbReference>
<feature type="coiled-coil region" evidence="6">
    <location>
        <begin position="962"/>
        <end position="1086"/>
    </location>
</feature>
<dbReference type="GO" id="GO:0003677">
    <property type="term" value="F:DNA binding"/>
    <property type="evidence" value="ECO:0007669"/>
    <property type="project" value="InterPro"/>
</dbReference>
<feature type="coiled-coil region" evidence="6">
    <location>
        <begin position="3617"/>
        <end position="3760"/>
    </location>
</feature>
<dbReference type="InterPro" id="IPR028745">
    <property type="entry name" value="AKAP9/Pericentrin"/>
</dbReference>
<feature type="coiled-coil region" evidence="6">
    <location>
        <begin position="1118"/>
        <end position="1379"/>
    </location>
</feature>
<evidence type="ECO:0000256" key="1">
    <source>
        <dbReference type="ARBA" id="ARBA00004300"/>
    </source>
</evidence>
<dbReference type="CTD" id="5116"/>
<keyword evidence="3" id="KW-0597">Phosphoprotein</keyword>
<feature type="domain" description="ELK" evidence="8">
    <location>
        <begin position="1815"/>
        <end position="1836"/>
    </location>
</feature>
<accession>W5MTC6</accession>
<dbReference type="OMA" id="EQRGMFT"/>
<dbReference type="STRING" id="7918.ENSLOCP00000011635"/>
<feature type="domain" description="ELK" evidence="8">
    <location>
        <begin position="1487"/>
        <end position="1508"/>
    </location>
</feature>
<feature type="compositionally biased region" description="Polar residues" evidence="7">
    <location>
        <begin position="80"/>
        <end position="89"/>
    </location>
</feature>
<feature type="region of interest" description="Disordered" evidence="7">
    <location>
        <begin position="3320"/>
        <end position="3347"/>
    </location>
</feature>
<feature type="coiled-coil region" evidence="6">
    <location>
        <begin position="648"/>
        <end position="689"/>
    </location>
</feature>
<feature type="coiled-coil region" evidence="6">
    <location>
        <begin position="1869"/>
        <end position="1904"/>
    </location>
</feature>
<dbReference type="GO" id="GO:0007052">
    <property type="term" value="P:mitotic spindle organization"/>
    <property type="evidence" value="ECO:0000318"/>
    <property type="project" value="GO_Central"/>
</dbReference>
<feature type="compositionally biased region" description="Basic and acidic residues" evidence="7">
    <location>
        <begin position="1"/>
        <end position="14"/>
    </location>
</feature>
<feature type="compositionally biased region" description="Basic residues" evidence="7">
    <location>
        <begin position="32"/>
        <end position="42"/>
    </location>
</feature>
<proteinExistence type="predicted"/>
<keyword evidence="2" id="KW-0963">Cytoplasm</keyword>
<feature type="coiled-coil region" evidence="6">
    <location>
        <begin position="2883"/>
        <end position="3029"/>
    </location>
</feature>
<feature type="compositionally biased region" description="Basic and acidic residues" evidence="7">
    <location>
        <begin position="45"/>
        <end position="63"/>
    </location>
</feature>
<dbReference type="Ensembl" id="ENSLOCT00000011652.1">
    <property type="protein sequence ID" value="ENSLOCP00000011635.1"/>
    <property type="gene ID" value="ENSLOCG00000009517.1"/>
</dbReference>
<dbReference type="GO" id="GO:0005813">
    <property type="term" value="C:centrosome"/>
    <property type="evidence" value="ECO:0007669"/>
    <property type="project" value="UniProtKB-SubCell"/>
</dbReference>
<feature type="region of interest" description="Disordered" evidence="7">
    <location>
        <begin position="3978"/>
        <end position="4007"/>
    </location>
</feature>
<feature type="coiled-coil region" evidence="6">
    <location>
        <begin position="165"/>
        <end position="254"/>
    </location>
</feature>
<feature type="coiled-coil region" evidence="6">
    <location>
        <begin position="1441"/>
        <end position="1472"/>
    </location>
</feature>
<feature type="domain" description="ELK" evidence="8">
    <location>
        <begin position="3679"/>
        <end position="3699"/>
    </location>
</feature>
<feature type="coiled-coil region" evidence="6">
    <location>
        <begin position="746"/>
        <end position="910"/>
    </location>
</feature>
<dbReference type="InParanoid" id="W5MTC6"/>
<evidence type="ECO:0000259" key="8">
    <source>
        <dbReference type="SMART" id="SM01188"/>
    </source>
</evidence>
<dbReference type="Proteomes" id="UP000018468">
    <property type="component" value="Linkage group LG12"/>
</dbReference>
<evidence type="ECO:0000256" key="7">
    <source>
        <dbReference type="SAM" id="MobiDB-lite"/>
    </source>
</evidence>
<keyword evidence="10" id="KW-1185">Reference proteome</keyword>
<feature type="coiled-coil region" evidence="6">
    <location>
        <begin position="2680"/>
        <end position="2844"/>
    </location>
</feature>
<feature type="domain" description="ELK" evidence="8">
    <location>
        <begin position="1457"/>
        <end position="1478"/>
    </location>
</feature>
<dbReference type="GO" id="GO:0007020">
    <property type="term" value="P:microtubule nucleation"/>
    <property type="evidence" value="ECO:0000318"/>
    <property type="project" value="GO_Central"/>
</dbReference>
<dbReference type="GO" id="GO:0007165">
    <property type="term" value="P:signal transduction"/>
    <property type="evidence" value="ECO:0007669"/>
    <property type="project" value="InterPro"/>
</dbReference>
<feature type="coiled-coil region" evidence="6">
    <location>
        <begin position="4156"/>
        <end position="4228"/>
    </location>
</feature>
<dbReference type="GeneID" id="102696465"/>
<evidence type="ECO:0000313" key="9">
    <source>
        <dbReference type="Ensembl" id="ENSLOCP00000011635.1"/>
    </source>
</evidence>
<feature type="coiled-coil region" evidence="6">
    <location>
        <begin position="2025"/>
        <end position="2185"/>
    </location>
</feature>
<feature type="coiled-coil region" evidence="6">
    <location>
        <begin position="491"/>
        <end position="525"/>
    </location>
</feature>
<reference evidence="9" key="3">
    <citation type="submission" date="2025-09" db="UniProtKB">
        <authorList>
            <consortium name="Ensembl"/>
        </authorList>
    </citation>
    <scope>IDENTIFICATION</scope>
</reference>
<evidence type="ECO:0000256" key="6">
    <source>
        <dbReference type="SAM" id="Coils"/>
    </source>
</evidence>
<dbReference type="GO" id="GO:0005737">
    <property type="term" value="C:cytoplasm"/>
    <property type="evidence" value="ECO:0007669"/>
    <property type="project" value="UniProtKB-ARBA"/>
</dbReference>
<sequence>MDPEERQKKVEAGRAKLAHFRQRKAKGDGTHPPKKTSKRKGAAVHSHDLSAQERPLGTEEHLTDSALKQSNRTAKETDGELSSSSTIGDSHTEEELNSSIDQARLDVEVYKARIVDLEERLLGKQTAVDQLSIEVEHLKEKLALQTGAEQLQELETAVRNRDEVISQLSTNLQQAYQNREEVQLEALQLTDQIQALQLQLQDASDFLRSKSLGCVEIVQSQQQIHNLKDQSSQLDSLQKEALKLEQKVEELQQNTGDQQTLLTKKDDVITQLQQRLSCTESTISELQHILLLRDKEVLELRNEVLVLSASQEQQMSIEDVWINENSIHAQLQRLKNELEKANKVNEDEKKRSSLLEDQIKEMEKERKDMEDQLVRFQEDLRLAREQAKEALRYKEEKEKMNEEILKLGATVQKLEVKLQEGEEAIRQLREKYEADISNCNLQLQKLEREKETALAQLAESSDGALRLLRDEHRLEVQQLQQHLETQHGQSMDIYRQSIEDLRKNLNEIKARKDQANKETASESQEVFDCSFSQDDGQLMEKYLTSTKPKDSSWVDECVEQSLNEDSENHRFELDSEHLFHSDTVGSVQDELELTEDLTGLLPQNNLEPELGGESLSSVQWQKYTSALQELDGSGNDIDVEKALVMQQCADLNEQLNAKEKHLEILQAEVKEISEKWKKASEELEVMRLEVAKQQKINEDINCKKSQENLNDKLNLFGNPQDHHAKNQETNPMVKEASFTVSMDYVIKELKEEKEFLLTQLREQERLVKDVQEQKLAGDSVTSEVQALFGRQLLALQAQRDQLQAQLETQKAKHQTTSELLGQKTLKEDSLHRELQLLKTELEEKEQNLKKIVEEKNDLESRLICIEQNLVNADEALSQSNREKTDLEQRLAELEIKVKNLGSVLESEREDFSSQLKIKCQDILELEMQIKQTNILHLHKESVLELELSKLKESMVEQERVHVEALESLALEEAEKLEKAVKQAEAQLKSLFEEEKCKVEEHHQMEIKELNAEMEKRLSEQKSGLEEEQKKQIGLVKQIHEREHEREIAELLTKQKEELRCLRAELNSEQQELSDELKERMEAAYQAELHQVQMEKHLEIEALRLSLTNLHTAQLELSQNNLQRDKEAALSELQESLNAKRSQESAMLQTRMQFELERLREQHREQSQCVARQYQQEIDEMKNAWETEISELKTQMEENHANKIEALKLEWKEESEKSLGELQQRLNEKQAQLEELQSRSHQEIHRLEELLSCTCSERDSTTRALEDLEKKHGAALRELETRQQEEHASLLQELTTRNSEKGQLQQQMEKIQVEYDELKSRSEQEVANLWSQLESMRTSRQELGELKEQLLARSSHVEDLERLKQEFNQQRRDLQAHNELELENLRTYFEQRLRYAEESYREEITILQLRLEKGAKEESFLETGDVSCLSEGIVDEERSDLLGEITQKLEKHKEELDSLRLQLEDKHKQELENVKSYLLLQYKEDLLQVKTDLADRYFSEIEDLKTKHILDLEQLRAKLSDNHIKEITKLRLQSAQDVARQVEAEVAQRVRALNEEHSLSLAHLNLEREQVQQLERQIALLKEEHAENLKSLGEKYKELQKQAVEQVKQDSLEELQRKVEEARREEGEMVTRQFLGQKEEELQRQREELQAQAEERLVALGEELECLWKEEREALRKELQTREEEVNRLEEQLEEEHRQLQHLHHSLETEQNPHILAVRHKIQAQYDSELSTARATMAEELRELNAALQEQTEAKLQEAQSKFQEKENQLREEFALKQEAVLNELKVKHVQDLEAQKSSLQEHFCNQLEELKNAHQLQKDLKERHQAELEALEAELLAKHKAEKDELEARMLSNMDTLESTYLAEIQCIRNEKEQALQDLKTHFAESEREREKDHTVELERLRAEHQVQMTSATEELRKELAQVHIDKFKAMAAELKEAHKAELATALSDQQQCLEAERGQTLEALREEVQALEEQHSKALQELSELHSLERRRHEQHLAQQLAQDIDTLKAHHELQLQELSSTSAGELERVKRQLEEEMTRQQQQFQEEMELLKCQSEVLLEQQITQIKEEFEDEKRAALEQQSVKLLEAYEQRGEDHRGERDQLTTKLQKQAAVIIQLQEEVAVLQKEMEAKDSELETLLQRRERENEEGDNLVAMLRADLSCVTEQRNNLQDANERVLKLLLEVVKNAIATEDLISRKIAMCMGHGDELAEESQAEKAGAAWSQWGTRDMQEKGEAESVVGEMGANSSLWSALTDEGCELSQRLSESIFTGPELDRENEEVVLEVCHRIHSAVEKLLDLVAESHRQLEQTQGVQAHLEQEFSQGQEDTAQLVTHHQRVLQELQQEAALKNQLELELHKAEGLLEGYVVEKAALEEAVQQKEGEEQRLVEELEVLRGRLAELSEAHSLLLRQRDALTGSMDDNQKGLLEEAERLAREKLDLQRQAEKDRSGLTARLKLLESELEEQMSHNQELEERRRVQTEDLQQQIQALEKQLRNNRHFIDEQAVEREHERDEFQQEIQKLEAQLRFPVKSHAGGDNGSQKIEDLVLQVETLQTNLKDKIEDYNVLLLAKEQYQQEATELTEENDKMAARMRELEQTALNNAVEAKRISHLEQELQKMKKIEQDLLQDKDALQQQQYTNRMQISALQSKLDETRHRFPESNVDQVLKEQLEAGQEALIGKEKQIEALNIQLEHIQRDLDTKSDEVLQLKMQLEVQMKQSSACVDQLQEEIIQLKETVSSLCRHQGEDTEDSASSMLLFPQALLEEKNQEIDHLNEQIMRLQQDMDNIRDNKVLEEKQAEVEELRSQVEHLLVDQERMRRNKEEEVEQLHEVIEKLQEELAQLGPNRHEVSDSQDSLELQDFWQHPSQEDSLGHELASQSLQSSRAHLKKLEAQLDLASTEKEAIQHLLQTQEETFRNQVENLGKSLQDERKQLETLQEESSLLRAHLSQRQAEVDLLAARVQELEDILRQREAQLVETELQVKTSEEQRDAALANLGHLPGKVMELEKELQLKKSETEELLRLQRETSAVDLELLKLQDQELKNREDAKVKKLETKVQDGLAEILHLATVKTELYTECQALRQREGHLQEEIERLKNEVTFKNTQIQELNLQLEEKIARNLEEQKEVLRGAEETLGKAECALREKEEQLAELKVEHDTLRAELAAVKEGLSSSTERAEKLLEEGQTKDKALVDLKIHNQKLKSELEGLQADLVMQEEELAYQQRELEQMRERYSFRAPSVVRDAYVKPCGPDEKSPEKYRGYLISLSGESSPCSPEVLRKYDSGMERGPDFQSSNLLELSTLHSTGLDLLHSKASTLERNCSQPPDHIPTDSEHPSTHSLGSHLDSEGNFSLLHSIDLEKAKDLDNLEFQSPSPECTASTVSVHEWVSDGYGSNSLGCNTFPDGSSEVGARLKLELETTERLDANFVEYLRQRGMTLPDDNSISQSAVKPEEDISPELQGLLKKVYDEACRVLLLSERSVPVSVMPTELPTGVMPESWHRETVALQEVIQSLKDLLSKLVDKEKECNDGADWRGELLQAVHSVFDRERDWLRSELHSISSRGPADISPLLDRLERLLKEQDEQRKVSLERLLTADRSSLLAEVQALQAQLRISSLQSQEQLQQLQSTLSSVEEQGNQRQHQLRRQVELLEYKLQQEQTLVSDLQNSLRAEQTRSAELRAHLRTEQEAVCELKKELSSSSQELHTATKAQQELQNEIQRLRSKLENEEARQQTSLEALEKEKQKIWELQHDLDQERLESQQRLDQEGKTHEVLRASLEERNLQNSQLCSALEQERIVSSNLRKELQIEQSRCEALLSQERSKLSEVQHQLEEERARCDKLRDSLGHEQQQLVEEYRQRMKEESLRREGAASQDRTFIQELQAHLEQERARSVELAAMMEKTQQQAIQTKRQLEADTQQTREGLLQEQEVSVKLRIALENLQIQKQELACSLDTEKQRVSQLQADLEALQEKIRAMKEKERTQEEQRERIRKQEQQELADRERKHARTVERLREMELQKQRDQQRMKQLQQTLAELEEQERELTSHRLQQAHTPNLRPARDSDALLRHHQQLQFMQQQLQLATLRLKDFIQSSQDRGGPGQSQSEEEDLQYLLSTLSSLDNDLKTLCSSIQRPAQTTSSLADRLLRENSDLTCRLTTLTVDKLELQRSVTRLEKELLMYTEQRKARDQLEPADIVPLSEKLAWQKEKAALQMALKKAESELSHVTAEIENRPVPESSSKLQRLYGKYLRAESFRKALVYQKKYLLLLLGGFQDCEQATLSLIARMDVYPSPGDLQEAIRSQPISRFRSAVRVVIAISRLRFLVKKWQKATRKGQLPTAVVNGAEHSKVPGIRTEVLRPHHSGLVFNSPPTRDFGVHQRSLVSQVVSSPKSPFRLHNRSCPSSILLKADQSHSPSHDPEHSLTEYIHHLEAIQQRLGGLQPGSPAGLPYSRKSNR</sequence>
<keyword evidence="4 6" id="KW-0175">Coiled coil</keyword>
<dbReference type="Bgee" id="ENSLOCG00000009517">
    <property type="expression patterns" value="Expressed in ovary and 12 other cell types or tissues"/>
</dbReference>
<feature type="coiled-coil region" evidence="6">
    <location>
        <begin position="2337"/>
        <end position="2638"/>
    </location>
</feature>
<name>W5MTC6_LEPOC</name>
<feature type="coiled-coil region" evidence="6">
    <location>
        <begin position="1955"/>
        <end position="1989"/>
    </location>
</feature>
<reference evidence="10" key="1">
    <citation type="submission" date="2011-12" db="EMBL/GenBank/DDBJ databases">
        <title>The Draft Genome of Lepisosteus oculatus.</title>
        <authorList>
            <consortium name="The Broad Institute Genome Assembly &amp; Analysis Group"/>
            <consortium name="Computational R&amp;D Group"/>
            <consortium name="and Sequencing Platform"/>
            <person name="Di Palma F."/>
            <person name="Alfoldi J."/>
            <person name="Johnson J."/>
            <person name="Berlin A."/>
            <person name="Gnerre S."/>
            <person name="Jaffe D."/>
            <person name="MacCallum I."/>
            <person name="Young S."/>
            <person name="Walker B.J."/>
            <person name="Lander E.S."/>
            <person name="Lindblad-Toh K."/>
        </authorList>
    </citation>
    <scope>NUCLEOTIDE SEQUENCE [LARGE SCALE GENOMIC DNA]</scope>
</reference>
<reference evidence="9" key="2">
    <citation type="submission" date="2025-08" db="UniProtKB">
        <authorList>
            <consortium name="Ensembl"/>
        </authorList>
    </citation>
    <scope>IDENTIFICATION</scope>
</reference>
<evidence type="ECO:0000256" key="4">
    <source>
        <dbReference type="ARBA" id="ARBA00023054"/>
    </source>
</evidence>
<dbReference type="PANTHER" id="PTHR44981:SF3">
    <property type="entry name" value="PERICENTRIN"/>
    <property type="match status" value="1"/>
</dbReference>
<dbReference type="Pfam" id="PF10495">
    <property type="entry name" value="PACT_coil_coil"/>
    <property type="match status" value="1"/>
</dbReference>
<feature type="domain" description="ELK" evidence="8">
    <location>
        <begin position="1344"/>
        <end position="1367"/>
    </location>
</feature>
<dbReference type="KEGG" id="loc:102696465"/>
<dbReference type="EMBL" id="AHAT01016402">
    <property type="status" value="NOT_ANNOTATED_CDS"/>
    <property type="molecule type" value="Genomic_DNA"/>
</dbReference>
<dbReference type="GeneTree" id="ENSGT00730000110871"/>
<feature type="domain" description="ELK" evidence="8">
    <location>
        <begin position="1190"/>
        <end position="1211"/>
    </location>
</feature>
<dbReference type="InterPro" id="IPR019528">
    <property type="entry name" value="PACT_domain"/>
</dbReference>